<gene>
    <name evidence="2" type="ORF">CN613_28200</name>
</gene>
<evidence type="ECO:0000313" key="3">
    <source>
        <dbReference type="Proteomes" id="UP000219775"/>
    </source>
</evidence>
<evidence type="ECO:0000313" key="2">
    <source>
        <dbReference type="EMBL" id="PEM59828.1"/>
    </source>
</evidence>
<comment type="caution">
    <text evidence="2">The sequence shown here is derived from an EMBL/GenBank/DDBJ whole genome shotgun (WGS) entry which is preliminary data.</text>
</comment>
<sequence length="70" mass="8132">AKKETDLQYEDEQALEESKQQEIETEEKVTKEQQQLAVVEKARALIPKMAKEVEKAEKKKVSDIEISEEK</sequence>
<protein>
    <submittedName>
        <fullName evidence="2">Uncharacterized protein</fullName>
    </submittedName>
</protein>
<organism evidence="2 3">
    <name type="scientific">Bacillus pseudomycoides</name>
    <dbReference type="NCBI Taxonomy" id="64104"/>
    <lineage>
        <taxon>Bacteria</taxon>
        <taxon>Bacillati</taxon>
        <taxon>Bacillota</taxon>
        <taxon>Bacilli</taxon>
        <taxon>Bacillales</taxon>
        <taxon>Bacillaceae</taxon>
        <taxon>Bacillus</taxon>
        <taxon>Bacillus cereus group</taxon>
    </lineage>
</organism>
<name>A0A2A8BWG3_9BACI</name>
<dbReference type="AlphaFoldDB" id="A0A2A8BWG3"/>
<accession>A0A2A8BWG3</accession>
<reference evidence="2 3" key="1">
    <citation type="submission" date="2017-09" db="EMBL/GenBank/DDBJ databases">
        <title>Large-scale bioinformatics analysis of Bacillus genomes uncovers conserved roles of natural products in bacterial physiology.</title>
        <authorList>
            <consortium name="Agbiome Team Llc"/>
            <person name="Bleich R.M."/>
            <person name="Grubbs K.J."/>
            <person name="Santa Maria K.C."/>
            <person name="Allen S.E."/>
            <person name="Farag S."/>
            <person name="Shank E.A."/>
            <person name="Bowers A."/>
        </authorList>
    </citation>
    <scope>NUCLEOTIDE SEQUENCE [LARGE SCALE GENOMIC DNA]</scope>
    <source>
        <strain evidence="2 3">AFS009893</strain>
    </source>
</reference>
<proteinExistence type="predicted"/>
<feature type="compositionally biased region" description="Basic and acidic residues" evidence="1">
    <location>
        <begin position="16"/>
        <end position="31"/>
    </location>
</feature>
<dbReference type="EMBL" id="NUDP01000253">
    <property type="protein sequence ID" value="PEM59828.1"/>
    <property type="molecule type" value="Genomic_DNA"/>
</dbReference>
<feature type="region of interest" description="Disordered" evidence="1">
    <location>
        <begin position="1"/>
        <end position="34"/>
    </location>
</feature>
<evidence type="ECO:0000256" key="1">
    <source>
        <dbReference type="SAM" id="MobiDB-lite"/>
    </source>
</evidence>
<dbReference type="RefSeq" id="WP_218923682.1">
    <property type="nucleotide sequence ID" value="NZ_NUDP01000253.1"/>
</dbReference>
<feature type="non-terminal residue" evidence="2">
    <location>
        <position position="1"/>
    </location>
</feature>
<feature type="non-terminal residue" evidence="2">
    <location>
        <position position="70"/>
    </location>
</feature>
<dbReference type="Proteomes" id="UP000219775">
    <property type="component" value="Unassembled WGS sequence"/>
</dbReference>